<accession>A0AAV7VT31</accession>
<dbReference type="Proteomes" id="UP001066276">
    <property type="component" value="Chromosome 2_1"/>
</dbReference>
<dbReference type="Gene3D" id="3.30.250.20">
    <property type="entry name" value="L1 transposable element, C-terminal domain"/>
    <property type="match status" value="1"/>
</dbReference>
<reference evidence="2" key="1">
    <citation type="journal article" date="2022" name="bioRxiv">
        <title>Sequencing and chromosome-scale assembly of the giantPleurodeles waltlgenome.</title>
        <authorList>
            <person name="Brown T."/>
            <person name="Elewa A."/>
            <person name="Iarovenko S."/>
            <person name="Subramanian E."/>
            <person name="Araus A.J."/>
            <person name="Petzold A."/>
            <person name="Susuki M."/>
            <person name="Suzuki K.-i.T."/>
            <person name="Hayashi T."/>
            <person name="Toyoda A."/>
            <person name="Oliveira C."/>
            <person name="Osipova E."/>
            <person name="Leigh N.D."/>
            <person name="Simon A."/>
            <person name="Yun M.H."/>
        </authorList>
    </citation>
    <scope>NUCLEOTIDE SEQUENCE</scope>
    <source>
        <strain evidence="2">20211129_DDA</strain>
        <tissue evidence="2">Liver</tissue>
    </source>
</reference>
<evidence type="ECO:0000313" key="2">
    <source>
        <dbReference type="EMBL" id="KAJ1204463.1"/>
    </source>
</evidence>
<dbReference type="EMBL" id="JANPWB010000003">
    <property type="protein sequence ID" value="KAJ1204463.1"/>
    <property type="molecule type" value="Genomic_DNA"/>
</dbReference>
<dbReference type="AlphaFoldDB" id="A0AAV7VT31"/>
<keyword evidence="3" id="KW-1185">Reference proteome</keyword>
<evidence type="ECO:0000313" key="3">
    <source>
        <dbReference type="Proteomes" id="UP001066276"/>
    </source>
</evidence>
<comment type="caution">
    <text evidence="2">The sequence shown here is derived from an EMBL/GenBank/DDBJ whole genome shotgun (WGS) entry which is preliminary data.</text>
</comment>
<protein>
    <submittedName>
        <fullName evidence="2">Uncharacterized protein</fullName>
    </submittedName>
</protein>
<feature type="compositionally biased region" description="Polar residues" evidence="1">
    <location>
        <begin position="8"/>
        <end position="25"/>
    </location>
</feature>
<proteinExistence type="predicted"/>
<feature type="region of interest" description="Disordered" evidence="1">
    <location>
        <begin position="1"/>
        <end position="42"/>
    </location>
</feature>
<feature type="region of interest" description="Disordered" evidence="1">
    <location>
        <begin position="147"/>
        <end position="176"/>
    </location>
</feature>
<name>A0AAV7VT31_PLEWA</name>
<sequence length="176" mass="19730">MGNDRSNKGAQQTRMDQYTAQSAGESLQKDSPGPTDKGGEPNGAQILAAIEASRQAVQTMVQLQRQSYIGVKQKLKEFSYTYMLLYPAKFKVLHAGPVHFFQMPEAVWDWLELRTGEESPGIQCRGSLGGDPRRGDLQATAHRNNRCRSRRNRVSVRPDGTLSLARKRQEREGARL</sequence>
<organism evidence="2 3">
    <name type="scientific">Pleurodeles waltl</name>
    <name type="common">Iberian ribbed newt</name>
    <dbReference type="NCBI Taxonomy" id="8319"/>
    <lineage>
        <taxon>Eukaryota</taxon>
        <taxon>Metazoa</taxon>
        <taxon>Chordata</taxon>
        <taxon>Craniata</taxon>
        <taxon>Vertebrata</taxon>
        <taxon>Euteleostomi</taxon>
        <taxon>Amphibia</taxon>
        <taxon>Batrachia</taxon>
        <taxon>Caudata</taxon>
        <taxon>Salamandroidea</taxon>
        <taxon>Salamandridae</taxon>
        <taxon>Pleurodelinae</taxon>
        <taxon>Pleurodeles</taxon>
    </lineage>
</organism>
<evidence type="ECO:0000256" key="1">
    <source>
        <dbReference type="SAM" id="MobiDB-lite"/>
    </source>
</evidence>
<gene>
    <name evidence="2" type="ORF">NDU88_008240</name>
</gene>
<feature type="compositionally biased region" description="Basic and acidic residues" evidence="1">
    <location>
        <begin position="167"/>
        <end position="176"/>
    </location>
</feature>
<dbReference type="InterPro" id="IPR042566">
    <property type="entry name" value="L1_C"/>
</dbReference>